<feature type="compositionally biased region" description="Polar residues" evidence="1">
    <location>
        <begin position="113"/>
        <end position="148"/>
    </location>
</feature>
<feature type="region of interest" description="Disordered" evidence="1">
    <location>
        <begin position="865"/>
        <end position="894"/>
    </location>
</feature>
<feature type="compositionally biased region" description="Polar residues" evidence="1">
    <location>
        <begin position="430"/>
        <end position="450"/>
    </location>
</feature>
<feature type="compositionally biased region" description="Low complexity" evidence="1">
    <location>
        <begin position="659"/>
        <end position="669"/>
    </location>
</feature>
<dbReference type="RefSeq" id="XP_015465327.1">
    <property type="nucleotide sequence ID" value="XM_015613849.1"/>
</dbReference>
<feature type="region of interest" description="Disordered" evidence="1">
    <location>
        <begin position="430"/>
        <end position="471"/>
    </location>
</feature>
<evidence type="ECO:0000313" key="3">
    <source>
        <dbReference type="Proteomes" id="UP000054251"/>
    </source>
</evidence>
<dbReference type="GeneID" id="26842029"/>
<dbReference type="OrthoDB" id="4089867at2759"/>
<dbReference type="EMBL" id="LMYN01000162">
    <property type="protein sequence ID" value="KRZ99224.1"/>
    <property type="molecule type" value="Genomic_DNA"/>
</dbReference>
<proteinExistence type="predicted"/>
<feature type="region of interest" description="Disordered" evidence="1">
    <location>
        <begin position="109"/>
        <end position="245"/>
    </location>
</feature>
<protein>
    <submittedName>
        <fullName evidence="2">Uncharacterized protein</fullName>
    </submittedName>
</protein>
<name>A0A0V1PSL7_9ASCO</name>
<sequence>MEVPFKARMSVDDISLDSRPVVIPERRARSSSPVKNRRSLPPNFFDMKLPSLPFASEDDIKSMTSGSSTSLSPKQLKLLSNSPIFNRLHVSTSPERSQYVIPIPFTLKLPPKLSSQNQNPPLSRSGSPERSNWNERGNSPTRSRSPNKLSRLVYNGSTYEKLDSLSDSEVEEERNHMVMIRRPAPPPVTTNKRKSKKQNIQAKQMSHDELSTIDEASNYANSRTPSTKSREEKSLPLPPSNERANIGKILPQSSKESQLTLPSSIETQDKFTFRVPKCATNSRDTYNRNFLVPENNHQTINDTLKAFPSSVTSNATEDNIRQLQFSNAPIESTDTVLKIHKRSFSDESKVSSLSSFSSFGGMLNTSPSPNLFINNHTGSQLLQSKVDTQLQKIEDSRTISNGSTTSCESETCSNASWNSLQKSIDISDAKSLSESPVLQGKEISSTAATPSNKSNNMNSNPSNTTDGLHGTLRLSNELNCSDSDESEIADLYLNESDVSMNDNTNTEVPDFQKATIYFESDNEGAGTKFNFPAGSSNITNSKELKHTKSHSSSLRSSAYIAQYRSPSGQIEIPDLDDKSTTGKYSVTRSSCSFNGTTFDDINCEDSDDTGIESGDSSKLEPIGFPSKAARNVIKEQFKSMHGDDDSDTDIESAKYSYFSSTTPKSKSTPCLSLSERQLPPLPDKADIRHPQPKSPVKHIRHKSMFSIDFDPNSASASMLQTTRPKYHNRSKSMDLNNIISPSNISNTTSETLPLKIKDTKEVASPEEMKILVTEPPKPIDYAVDFKEATVNDNSANIVGELNDKGTCYEYQRSQSSNKSIQKFSEDFNKLNINQNNVSPKRTPYDMNQPQNYEFGLNPTPYNIPTPIRSNMTESSSGSSYQSSRSTKNTNYTSMSDSDSVIIDLTKDKYDVCMIQRNSSTQSYRSITERTKEGKEVEVVLVDDEDENEDEVDELASIYSKYRNNWIFRTGSTASCSSNASTASFESGIASESQLKLKPSASLVSRHKKIQSPSNIDRLSSQIQKQRFSEIQTLQLRKSNVGNPTINQYPRVKENSLNVKQVTKELPRVQASYGTADGISSPNLNSKYFDYASDSYDFNSFMKQQVNPR</sequence>
<evidence type="ECO:0000256" key="1">
    <source>
        <dbReference type="SAM" id="MobiDB-lite"/>
    </source>
</evidence>
<organism evidence="2 3">
    <name type="scientific">Debaryomyces fabryi</name>
    <dbReference type="NCBI Taxonomy" id="58627"/>
    <lineage>
        <taxon>Eukaryota</taxon>
        <taxon>Fungi</taxon>
        <taxon>Dikarya</taxon>
        <taxon>Ascomycota</taxon>
        <taxon>Saccharomycotina</taxon>
        <taxon>Pichiomycetes</taxon>
        <taxon>Debaryomycetaceae</taxon>
        <taxon>Debaryomyces</taxon>
    </lineage>
</organism>
<feature type="compositionally biased region" description="Low complexity" evidence="1">
    <location>
        <begin position="874"/>
        <end position="885"/>
    </location>
</feature>
<evidence type="ECO:0000313" key="2">
    <source>
        <dbReference type="EMBL" id="KRZ99224.1"/>
    </source>
</evidence>
<reference evidence="2 3" key="1">
    <citation type="submission" date="2015-11" db="EMBL/GenBank/DDBJ databases">
        <title>The genome of Debaryomyces fabryi.</title>
        <authorList>
            <person name="Tafer H."/>
            <person name="Lopandic K."/>
        </authorList>
    </citation>
    <scope>NUCLEOTIDE SEQUENCE [LARGE SCALE GENOMIC DNA]</scope>
    <source>
        <strain evidence="2 3">CBS 789</strain>
    </source>
</reference>
<feature type="compositionally biased region" description="Polar residues" evidence="1">
    <location>
        <begin position="214"/>
        <end position="227"/>
    </location>
</feature>
<comment type="caution">
    <text evidence="2">The sequence shown here is derived from an EMBL/GenBank/DDBJ whole genome shotgun (WGS) entry which is preliminary data.</text>
</comment>
<feature type="region of interest" description="Disordered" evidence="1">
    <location>
        <begin position="659"/>
        <end position="699"/>
    </location>
</feature>
<dbReference type="Proteomes" id="UP000054251">
    <property type="component" value="Unassembled WGS sequence"/>
</dbReference>
<feature type="compositionally biased region" description="Low complexity" evidence="1">
    <location>
        <begin position="451"/>
        <end position="463"/>
    </location>
</feature>
<gene>
    <name evidence="2" type="ORF">AC631_05020</name>
</gene>
<accession>A0A0V1PSL7</accession>
<dbReference type="AlphaFoldDB" id="A0A0V1PSL7"/>
<keyword evidence="3" id="KW-1185">Reference proteome</keyword>